<dbReference type="GO" id="GO:0008312">
    <property type="term" value="F:7S RNA binding"/>
    <property type="evidence" value="ECO:0007669"/>
    <property type="project" value="InterPro"/>
</dbReference>
<comment type="subcellular location">
    <subcellularLocation>
        <location evidence="2">Cytoplasm</location>
    </subcellularLocation>
    <subcellularLocation>
        <location evidence="1">Endoplasmic reticulum</location>
    </subcellularLocation>
</comment>
<dbReference type="InterPro" id="IPR031545">
    <property type="entry name" value="SRP72_TPR-like"/>
</dbReference>
<dbReference type="GO" id="GO:0005783">
    <property type="term" value="C:endoplasmic reticulum"/>
    <property type="evidence" value="ECO:0007669"/>
    <property type="project" value="UniProtKB-SubCell"/>
</dbReference>
<evidence type="ECO:0000256" key="7">
    <source>
        <dbReference type="ARBA" id="ARBA00023135"/>
    </source>
</evidence>
<evidence type="ECO:0000256" key="1">
    <source>
        <dbReference type="ARBA" id="ARBA00004240"/>
    </source>
</evidence>
<feature type="region of interest" description="Disordered" evidence="9">
    <location>
        <begin position="576"/>
        <end position="703"/>
    </location>
</feature>
<feature type="domain" description="Signal recognition particle SRP72 subunit RNA-binding" evidence="11">
    <location>
        <begin position="588"/>
        <end position="649"/>
    </location>
</feature>
<feature type="region of interest" description="Disordered" evidence="9">
    <location>
        <begin position="458"/>
        <end position="477"/>
    </location>
</feature>
<comment type="similarity">
    <text evidence="3">Belongs to the SRP72 family.</text>
</comment>
<keyword evidence="7" id="KW-0733">Signal recognition particle</keyword>
<feature type="chain" id="PRO_5012829260" description="Signal recognition particle subunit SRP72" evidence="10">
    <location>
        <begin position="29"/>
        <end position="703"/>
    </location>
</feature>
<evidence type="ECO:0000256" key="2">
    <source>
        <dbReference type="ARBA" id="ARBA00004496"/>
    </source>
</evidence>
<dbReference type="SUPFAM" id="SSF48452">
    <property type="entry name" value="TPR-like"/>
    <property type="match status" value="2"/>
</dbReference>
<protein>
    <recommendedName>
        <fullName evidence="4">Signal recognition particle subunit SRP72</fullName>
    </recommendedName>
</protein>
<comment type="caution">
    <text evidence="12">The sequence shown here is derived from an EMBL/GenBank/DDBJ whole genome shotgun (WGS) entry which is preliminary data.</text>
</comment>
<dbReference type="EMBL" id="BEGY01000045">
    <property type="protein sequence ID" value="GAX79721.1"/>
    <property type="molecule type" value="Genomic_DNA"/>
</dbReference>
<keyword evidence="6" id="KW-0256">Endoplasmic reticulum</keyword>
<dbReference type="InterPro" id="IPR019734">
    <property type="entry name" value="TPR_rpt"/>
</dbReference>
<sequence length="703" mass="75902">MRCIYINSAVNLLFVVLLLSPNDEDAWACKVVANMQLGNYDVALNLIGKATSSLQERMQFQRAYCLYRSGKVEEALSIAKNFESSNPEAFLQLQAQLNYRLHNSKEAIQSYDRLFKEHKADSIELKTNVVAAYVVAELSKEVPNLISAMQVSSKLSFELGFNKACALIEIGDFEGAETELRLALKTGREALFEEDCSEEELAEELAPITVQLGYVLGRLGRTTEALEAYEQVLSNISISEDVVRALAHNNNIAESGKVDGSAAQKKFVANAAKRMEALLDKDKSQGHLKLSPELEARLSKNQKQTLHLNRALLYLLSGRLEAAKDTAASVSKQYGDSTPLVLLKAALLVAEKKVSEADALLESLISSQSASSPTITLQPLLMRVQLSLEAGPSGVSKAVDLLSMLSSASSNSDEAGGLDVAHCGAVLATKLALYQQLGDNVGAEALLDDALVYWQRQQQGRAGPSGTKGKQGGRAGTGGRMGDVAFTALGWCLQSLVTLKLKLGKVEEAVNCYQLLQQQQGSGTSGGRHTVASASVLGRLIRALASTNANAAQDMAQDLPLVNAVQVRGVDVDALESQSKESGGFKKKENRKREGEADPEGTSEQKKKKRRKRKIILPKGYDPSLPGGGLPPPNPERWLPKWQRSEFKKKKVTSAQRKLEVVKGSQGAGKVDENLDRSSTPAAQQACSSAKPVLPSRKGKGKK</sequence>
<evidence type="ECO:0000256" key="6">
    <source>
        <dbReference type="ARBA" id="ARBA00022824"/>
    </source>
</evidence>
<name>A0A250X9G9_9CHLO</name>
<evidence type="ECO:0000313" key="13">
    <source>
        <dbReference type="Proteomes" id="UP000232323"/>
    </source>
</evidence>
<dbReference type="Pfam" id="PF08492">
    <property type="entry name" value="SRP72"/>
    <property type="match status" value="1"/>
</dbReference>
<proteinExistence type="inferred from homology"/>
<evidence type="ECO:0000256" key="5">
    <source>
        <dbReference type="ARBA" id="ARBA00022490"/>
    </source>
</evidence>
<keyword evidence="10" id="KW-0732">Signal</keyword>
<dbReference type="InterPro" id="IPR026270">
    <property type="entry name" value="SRP72"/>
</dbReference>
<dbReference type="PANTHER" id="PTHR14094">
    <property type="entry name" value="SIGNAL RECOGNITION PARTICLE 72"/>
    <property type="match status" value="1"/>
</dbReference>
<dbReference type="OrthoDB" id="5421607at2759"/>
<feature type="compositionally biased region" description="Polar residues" evidence="9">
    <location>
        <begin position="677"/>
        <end position="688"/>
    </location>
</feature>
<organism evidence="12 13">
    <name type="scientific">Chlamydomonas eustigma</name>
    <dbReference type="NCBI Taxonomy" id="1157962"/>
    <lineage>
        <taxon>Eukaryota</taxon>
        <taxon>Viridiplantae</taxon>
        <taxon>Chlorophyta</taxon>
        <taxon>core chlorophytes</taxon>
        <taxon>Chlorophyceae</taxon>
        <taxon>CS clade</taxon>
        <taxon>Chlamydomonadales</taxon>
        <taxon>Chlamydomonadaceae</taxon>
        <taxon>Chlamydomonas</taxon>
    </lineage>
</organism>
<dbReference type="STRING" id="1157962.A0A250X9G9"/>
<feature type="compositionally biased region" description="Basic residues" evidence="9">
    <location>
        <begin position="606"/>
        <end position="616"/>
    </location>
</feature>
<feature type="compositionally biased region" description="Basic and acidic residues" evidence="9">
    <location>
        <begin position="583"/>
        <end position="596"/>
    </location>
</feature>
<dbReference type="GO" id="GO:0043022">
    <property type="term" value="F:ribosome binding"/>
    <property type="evidence" value="ECO:0007669"/>
    <property type="project" value="TreeGrafter"/>
</dbReference>
<evidence type="ECO:0000259" key="11">
    <source>
        <dbReference type="Pfam" id="PF08492"/>
    </source>
</evidence>
<evidence type="ECO:0000256" key="10">
    <source>
        <dbReference type="SAM" id="SignalP"/>
    </source>
</evidence>
<dbReference type="Pfam" id="PF17004">
    <property type="entry name" value="SRP_TPR_like"/>
    <property type="match status" value="1"/>
</dbReference>
<keyword evidence="13" id="KW-1185">Reference proteome</keyword>
<keyword evidence="8" id="KW-0687">Ribonucleoprotein</keyword>
<dbReference type="Proteomes" id="UP000232323">
    <property type="component" value="Unassembled WGS sequence"/>
</dbReference>
<accession>A0A250X9G9</accession>
<dbReference type="Pfam" id="PF13181">
    <property type="entry name" value="TPR_8"/>
    <property type="match status" value="1"/>
</dbReference>
<keyword evidence="5" id="KW-0963">Cytoplasm</keyword>
<dbReference type="InterPro" id="IPR013699">
    <property type="entry name" value="Signal_recog_part_SRP72_RNA-bd"/>
</dbReference>
<evidence type="ECO:0000256" key="4">
    <source>
        <dbReference type="ARBA" id="ARBA00018350"/>
    </source>
</evidence>
<evidence type="ECO:0000256" key="9">
    <source>
        <dbReference type="SAM" id="MobiDB-lite"/>
    </source>
</evidence>
<evidence type="ECO:0000313" key="12">
    <source>
        <dbReference type="EMBL" id="GAX79721.1"/>
    </source>
</evidence>
<dbReference type="GO" id="GO:0006614">
    <property type="term" value="P:SRP-dependent cotranslational protein targeting to membrane"/>
    <property type="evidence" value="ECO:0007669"/>
    <property type="project" value="InterPro"/>
</dbReference>
<evidence type="ECO:0000256" key="8">
    <source>
        <dbReference type="ARBA" id="ARBA00023274"/>
    </source>
</evidence>
<dbReference type="InterPro" id="IPR011990">
    <property type="entry name" value="TPR-like_helical_dom_sf"/>
</dbReference>
<dbReference type="GO" id="GO:0005786">
    <property type="term" value="C:signal recognition particle, endoplasmic reticulum targeting"/>
    <property type="evidence" value="ECO:0007669"/>
    <property type="project" value="UniProtKB-KW"/>
</dbReference>
<evidence type="ECO:0000256" key="3">
    <source>
        <dbReference type="ARBA" id="ARBA00007676"/>
    </source>
</evidence>
<dbReference type="PIRSF" id="PIRSF038922">
    <property type="entry name" value="SRP72"/>
    <property type="match status" value="1"/>
</dbReference>
<dbReference type="AlphaFoldDB" id="A0A250X9G9"/>
<gene>
    <name evidence="12" type="ORF">CEUSTIGMA_g7162.t1</name>
</gene>
<reference evidence="12 13" key="1">
    <citation type="submission" date="2017-08" db="EMBL/GenBank/DDBJ databases">
        <title>Acidophilic green algal genome provides insights into adaptation to an acidic environment.</title>
        <authorList>
            <person name="Hirooka S."/>
            <person name="Hirose Y."/>
            <person name="Kanesaki Y."/>
            <person name="Higuchi S."/>
            <person name="Fujiwara T."/>
            <person name="Onuma R."/>
            <person name="Era A."/>
            <person name="Ohbayashi R."/>
            <person name="Uzuka A."/>
            <person name="Nozaki H."/>
            <person name="Yoshikawa H."/>
            <person name="Miyagishima S.Y."/>
        </authorList>
    </citation>
    <scope>NUCLEOTIDE SEQUENCE [LARGE SCALE GENOMIC DNA]</scope>
    <source>
        <strain evidence="12 13">NIES-2499</strain>
    </source>
</reference>
<dbReference type="Gene3D" id="1.25.40.10">
    <property type="entry name" value="Tetratricopeptide repeat domain"/>
    <property type="match status" value="3"/>
</dbReference>
<dbReference type="PANTHER" id="PTHR14094:SF9">
    <property type="entry name" value="SIGNAL RECOGNITION PARTICLE SUBUNIT SRP72"/>
    <property type="match status" value="1"/>
</dbReference>
<feature type="signal peptide" evidence="10">
    <location>
        <begin position="1"/>
        <end position="28"/>
    </location>
</feature>